<reference evidence="2" key="1">
    <citation type="submission" date="2021-09" db="EMBL/GenBank/DDBJ databases">
        <authorList>
            <person name="Martin H S."/>
        </authorList>
    </citation>
    <scope>NUCLEOTIDE SEQUENCE</scope>
</reference>
<protein>
    <submittedName>
        <fullName evidence="2">(African queen) hypothetical protein</fullName>
    </submittedName>
</protein>
<dbReference type="OrthoDB" id="7489724at2759"/>
<evidence type="ECO:0000313" key="3">
    <source>
        <dbReference type="Proteomes" id="UP000789524"/>
    </source>
</evidence>
<comment type="caution">
    <text evidence="2">The sequence shown here is derived from an EMBL/GenBank/DDBJ whole genome shotgun (WGS) entry which is preliminary data.</text>
</comment>
<dbReference type="AlphaFoldDB" id="A0A8J2R0L7"/>
<name>A0A8J2R0L7_9NEOP</name>
<organism evidence="2 3">
    <name type="scientific">Danaus chrysippus</name>
    <name type="common">African queen</name>
    <dbReference type="NCBI Taxonomy" id="151541"/>
    <lineage>
        <taxon>Eukaryota</taxon>
        <taxon>Metazoa</taxon>
        <taxon>Ecdysozoa</taxon>
        <taxon>Arthropoda</taxon>
        <taxon>Hexapoda</taxon>
        <taxon>Insecta</taxon>
        <taxon>Pterygota</taxon>
        <taxon>Neoptera</taxon>
        <taxon>Endopterygota</taxon>
        <taxon>Lepidoptera</taxon>
        <taxon>Glossata</taxon>
        <taxon>Ditrysia</taxon>
        <taxon>Papilionoidea</taxon>
        <taxon>Nymphalidae</taxon>
        <taxon>Danainae</taxon>
        <taxon>Danaini</taxon>
        <taxon>Danaina</taxon>
        <taxon>Danaus</taxon>
        <taxon>Anosia</taxon>
    </lineage>
</organism>
<feature type="region of interest" description="Disordered" evidence="1">
    <location>
        <begin position="91"/>
        <end position="126"/>
    </location>
</feature>
<accession>A0A8J2R0L7</accession>
<evidence type="ECO:0000313" key="2">
    <source>
        <dbReference type="EMBL" id="CAG9576371.1"/>
    </source>
</evidence>
<dbReference type="EMBL" id="CAKASE010000074">
    <property type="protein sequence ID" value="CAG9576371.1"/>
    <property type="molecule type" value="Genomic_DNA"/>
</dbReference>
<evidence type="ECO:0000256" key="1">
    <source>
        <dbReference type="SAM" id="MobiDB-lite"/>
    </source>
</evidence>
<keyword evidence="3" id="KW-1185">Reference proteome</keyword>
<dbReference type="Proteomes" id="UP000789524">
    <property type="component" value="Unassembled WGS sequence"/>
</dbReference>
<feature type="compositionally biased region" description="Polar residues" evidence="1">
    <location>
        <begin position="115"/>
        <end position="126"/>
    </location>
</feature>
<proteinExistence type="predicted"/>
<sequence>MAKIRTLVIKSVGLLSDNYSISGMVSRYLSYRRYGLIARRGWGATHPAAPRRARGHGGCEERWGGGCLVHSTPMPTNICVEPVGPVCFPYRVTRSTPSDGSTPRHTHTTSRHVNQDSFTNSHSLEH</sequence>
<gene>
    <name evidence="2" type="ORF">DCHRY22_LOCUS12026</name>
</gene>